<dbReference type="Gene3D" id="3.90.850.10">
    <property type="entry name" value="Fumarylacetoacetase-like, C-terminal domain"/>
    <property type="match status" value="1"/>
</dbReference>
<evidence type="ECO:0000256" key="1">
    <source>
        <dbReference type="SAM" id="MobiDB-lite"/>
    </source>
</evidence>
<dbReference type="PANTHER" id="PTHR43211:SF1">
    <property type="entry name" value="BLL6422 PROTEIN"/>
    <property type="match status" value="1"/>
</dbReference>
<dbReference type="InterPro" id="IPR011234">
    <property type="entry name" value="Fumarylacetoacetase-like_C"/>
</dbReference>
<dbReference type="InterPro" id="IPR036663">
    <property type="entry name" value="Fumarylacetoacetase_C_sf"/>
</dbReference>
<proteinExistence type="predicted"/>
<evidence type="ECO:0000313" key="3">
    <source>
        <dbReference type="EMBL" id="GDY52175.1"/>
    </source>
</evidence>
<dbReference type="InterPro" id="IPR019587">
    <property type="entry name" value="Polyketide_cyclase/dehydratase"/>
</dbReference>
<evidence type="ECO:0000313" key="4">
    <source>
        <dbReference type="Proteomes" id="UP000301309"/>
    </source>
</evidence>
<dbReference type="OrthoDB" id="156693at2"/>
<gene>
    <name evidence="3" type="ORF">SVIO_027980</name>
</gene>
<dbReference type="EMBL" id="BJHW01000001">
    <property type="protein sequence ID" value="GDY52175.1"/>
    <property type="molecule type" value="Genomic_DNA"/>
</dbReference>
<accession>A0A4D4KTA8</accession>
<dbReference type="InterPro" id="IPR023393">
    <property type="entry name" value="START-like_dom_sf"/>
</dbReference>
<protein>
    <recommendedName>
        <fullName evidence="2">Fumarylacetoacetase-like C-terminal domain-containing protein</fullName>
    </recommendedName>
</protein>
<feature type="region of interest" description="Disordered" evidence="1">
    <location>
        <begin position="300"/>
        <end position="332"/>
    </location>
</feature>
<evidence type="ECO:0000259" key="2">
    <source>
        <dbReference type="Pfam" id="PF01557"/>
    </source>
</evidence>
<comment type="caution">
    <text evidence="3">The sequence shown here is derived from an EMBL/GenBank/DDBJ whole genome shotgun (WGS) entry which is preliminary data.</text>
</comment>
<keyword evidence="4" id="KW-1185">Reference proteome</keyword>
<reference evidence="3 4" key="1">
    <citation type="journal article" date="2020" name="Int. J. Syst. Evol. Microbiol.">
        <title>Reclassification of Streptomyces castelarensis and Streptomyces sporoclivatus as later heterotypic synonyms of Streptomyces antimycoticus.</title>
        <authorList>
            <person name="Komaki H."/>
            <person name="Tamura T."/>
        </authorList>
    </citation>
    <scope>NUCLEOTIDE SEQUENCE [LARGE SCALE GENOMIC DNA]</scope>
    <source>
        <strain evidence="3 4">NBRC 13459</strain>
    </source>
</reference>
<dbReference type="Pfam" id="PF10604">
    <property type="entry name" value="Polyketide_cyc2"/>
    <property type="match status" value="1"/>
</dbReference>
<dbReference type="GO" id="GO:0003824">
    <property type="term" value="F:catalytic activity"/>
    <property type="evidence" value="ECO:0007669"/>
    <property type="project" value="InterPro"/>
</dbReference>
<organism evidence="3 4">
    <name type="scientific">Streptomyces violaceusniger</name>
    <dbReference type="NCBI Taxonomy" id="68280"/>
    <lineage>
        <taxon>Bacteria</taxon>
        <taxon>Bacillati</taxon>
        <taxon>Actinomycetota</taxon>
        <taxon>Actinomycetes</taxon>
        <taxon>Kitasatosporales</taxon>
        <taxon>Streptomycetaceae</taxon>
        <taxon>Streptomyces</taxon>
        <taxon>Streptomyces violaceusniger group</taxon>
    </lineage>
</organism>
<sequence length="498" mass="54848">MRLRRVAGQEGPGIALWDESRERWLPLRDALAHRAADTVDLGARTLLGTVVGDMIAFLAGGAAVREAAMRVADRVADEAFDPDLAPQLPFAARSLRPFLLSPRHSEGVARGMAARYAPSEIVAQAQECERTEGETFPSFRPRPLMLTLPLLYQGNHNALVPSGTAIAVPPYGHDLDFELELGFVVCRDVRDAGLEECRKAIGGVVVLNDVSLRDTQWEELHGSPLGPVQKCKSFATAMSSEVLTADAVLDDLASLSGTVDVDGERWARGRADDFAHTLEACLARVRGRGRPGRRAVLDRHAGGLQRHRARAPAAAGGDGCPERAAHRHRDQPIRRRSRMSTVLWPGGHAPDGAALHVVNTATSTAPPEAVWAWLTRPDRWSEYYNNVRRVRHVSGPWPIIALGSTFTWWTFNTRVTTEVTEVEPYERLAWTGHGLGSRGHHAWILTARADGGTGIHTEETQRGAASRLFRPVLVPNMRREHQRWVDELGRRAETGRRP</sequence>
<dbReference type="AlphaFoldDB" id="A0A4D4KTA8"/>
<dbReference type="Pfam" id="PF01557">
    <property type="entry name" value="FAA_hydrolase"/>
    <property type="match status" value="1"/>
</dbReference>
<feature type="domain" description="Fumarylacetoacetase-like C-terminal" evidence="2">
    <location>
        <begin position="141"/>
        <end position="284"/>
    </location>
</feature>
<name>A0A4D4KTA8_STRVO</name>
<dbReference type="SUPFAM" id="SSF55961">
    <property type="entry name" value="Bet v1-like"/>
    <property type="match status" value="1"/>
</dbReference>
<dbReference type="PANTHER" id="PTHR43211">
    <property type="entry name" value="FUMARYLACETOACETATE HYDROLASE"/>
    <property type="match status" value="1"/>
</dbReference>
<dbReference type="Gene3D" id="3.30.530.20">
    <property type="match status" value="1"/>
</dbReference>
<dbReference type="SUPFAM" id="SSF56529">
    <property type="entry name" value="FAH"/>
    <property type="match status" value="1"/>
</dbReference>
<dbReference type="Proteomes" id="UP000301309">
    <property type="component" value="Unassembled WGS sequence"/>
</dbReference>
<dbReference type="CDD" id="cd07822">
    <property type="entry name" value="SRPBCC_4"/>
    <property type="match status" value="1"/>
</dbReference>